<evidence type="ECO:0000313" key="4">
    <source>
        <dbReference type="Proteomes" id="UP000177583"/>
    </source>
</evidence>
<gene>
    <name evidence="3" type="ORF">A2557_12215</name>
</gene>
<proteinExistence type="predicted"/>
<accession>A0A1F6GMM9</accession>
<evidence type="ECO:0000259" key="2">
    <source>
        <dbReference type="PROSITE" id="PS50110"/>
    </source>
</evidence>
<dbReference type="Gene3D" id="3.40.50.2300">
    <property type="match status" value="1"/>
</dbReference>
<protein>
    <recommendedName>
        <fullName evidence="2">Response regulatory domain-containing protein</fullName>
    </recommendedName>
</protein>
<feature type="domain" description="Response regulatory" evidence="2">
    <location>
        <begin position="1"/>
        <end position="123"/>
    </location>
</feature>
<feature type="modified residue" description="4-aspartylphosphate" evidence="1">
    <location>
        <position position="50"/>
    </location>
</feature>
<dbReference type="Pfam" id="PF00072">
    <property type="entry name" value="Response_reg"/>
    <property type="match status" value="1"/>
</dbReference>
<dbReference type="EMBL" id="MFNF01000057">
    <property type="protein sequence ID" value="OGG99359.1"/>
    <property type="molecule type" value="Genomic_DNA"/>
</dbReference>
<dbReference type="InterPro" id="IPR001789">
    <property type="entry name" value="Sig_transdc_resp-reg_receiver"/>
</dbReference>
<dbReference type="PROSITE" id="PS50110">
    <property type="entry name" value="RESPONSE_REGULATORY"/>
    <property type="match status" value="1"/>
</dbReference>
<name>A0A1F6GMM9_9PROT</name>
<dbReference type="Proteomes" id="UP000177583">
    <property type="component" value="Unassembled WGS sequence"/>
</dbReference>
<evidence type="ECO:0000313" key="3">
    <source>
        <dbReference type="EMBL" id="OGG99359.1"/>
    </source>
</evidence>
<dbReference type="GO" id="GO:0000160">
    <property type="term" value="P:phosphorelay signal transduction system"/>
    <property type="evidence" value="ECO:0007669"/>
    <property type="project" value="InterPro"/>
</dbReference>
<dbReference type="PANTHER" id="PTHR43228">
    <property type="entry name" value="TWO-COMPONENT RESPONSE REGULATOR"/>
    <property type="match status" value="1"/>
</dbReference>
<organism evidence="3 4">
    <name type="scientific">Candidatus Lambdaproteobacteria bacterium RIFOXYD2_FULL_56_26</name>
    <dbReference type="NCBI Taxonomy" id="1817773"/>
    <lineage>
        <taxon>Bacteria</taxon>
        <taxon>Pseudomonadati</taxon>
        <taxon>Pseudomonadota</taxon>
        <taxon>Candidatus Lambdaproteobacteria</taxon>
    </lineage>
</organism>
<dbReference type="AlphaFoldDB" id="A0A1F6GMM9"/>
<dbReference type="SMART" id="SM00448">
    <property type="entry name" value="REC"/>
    <property type="match status" value="1"/>
</dbReference>
<dbReference type="PANTHER" id="PTHR43228:SF1">
    <property type="entry name" value="TWO-COMPONENT RESPONSE REGULATOR ARR22"/>
    <property type="match status" value="1"/>
</dbReference>
<dbReference type="CDD" id="cd00156">
    <property type="entry name" value="REC"/>
    <property type="match status" value="1"/>
</dbReference>
<comment type="caution">
    <text evidence="3">The sequence shown here is derived from an EMBL/GenBank/DDBJ whole genome shotgun (WGS) entry which is preliminary data.</text>
</comment>
<reference evidence="3 4" key="1">
    <citation type="journal article" date="2016" name="Nat. Commun.">
        <title>Thousands of microbial genomes shed light on interconnected biogeochemical processes in an aquifer system.</title>
        <authorList>
            <person name="Anantharaman K."/>
            <person name="Brown C.T."/>
            <person name="Hug L.A."/>
            <person name="Sharon I."/>
            <person name="Castelle C.J."/>
            <person name="Probst A.J."/>
            <person name="Thomas B.C."/>
            <person name="Singh A."/>
            <person name="Wilkins M.J."/>
            <person name="Karaoz U."/>
            <person name="Brodie E.L."/>
            <person name="Williams K.H."/>
            <person name="Hubbard S.S."/>
            <person name="Banfield J.F."/>
        </authorList>
    </citation>
    <scope>NUCLEOTIDE SEQUENCE [LARGE SCALE GENOMIC DNA]</scope>
</reference>
<dbReference type="InterPro" id="IPR052048">
    <property type="entry name" value="ST_Response_Regulator"/>
</dbReference>
<evidence type="ECO:0000256" key="1">
    <source>
        <dbReference type="PROSITE-ProRule" id="PRU00169"/>
    </source>
</evidence>
<dbReference type="SUPFAM" id="SSF52172">
    <property type="entry name" value="CheY-like"/>
    <property type="match status" value="1"/>
</dbReference>
<dbReference type="InterPro" id="IPR011006">
    <property type="entry name" value="CheY-like_superfamily"/>
</dbReference>
<keyword evidence="1" id="KW-0597">Phosphoprotein</keyword>
<sequence length="126" mass="14083">MDDELLSRRVMSTILSDFGEVVEAETGTQAIELFRLSLESRDRFTAITLDVDLPDFKGHQVLTEIRKLEQTSSPIFRFPTKVLMVTSHADKETVVASIQAGCDQYVIKPASPKAVLKKLQEMGVEV</sequence>